<dbReference type="RefSeq" id="WP_156530551.1">
    <property type="nucleotide sequence ID" value="NZ_CACRUE010000005.1"/>
</dbReference>
<reference evidence="1" key="1">
    <citation type="submission" date="2019-11" db="EMBL/GenBank/DDBJ databases">
        <authorList>
            <person name="Feng L."/>
        </authorList>
    </citation>
    <scope>NUCLEOTIDE SEQUENCE</scope>
    <source>
        <strain evidence="1">IbartlettiiLFYP30</strain>
    </source>
</reference>
<evidence type="ECO:0000313" key="1">
    <source>
        <dbReference type="EMBL" id="VYT66942.1"/>
    </source>
</evidence>
<sequence length="87" mass="10352">MKMYKQKFNRGKGSVSNIPNALAYTFIRNYMNSKEFEEITHSMFIKKMNKQQVSDAMTEVKWLFRNYPGLEVMTLQDEKGNVTRFEL</sequence>
<name>A0A6N2YNJ3_9FIRM</name>
<proteinExistence type="predicted"/>
<gene>
    <name evidence="1" type="ORF">IBLFYP30_00871</name>
</gene>
<organism evidence="1">
    <name type="scientific">Intestinibacter bartlettii</name>
    <dbReference type="NCBI Taxonomy" id="261299"/>
    <lineage>
        <taxon>Bacteria</taxon>
        <taxon>Bacillati</taxon>
        <taxon>Bacillota</taxon>
        <taxon>Clostridia</taxon>
        <taxon>Peptostreptococcales</taxon>
        <taxon>Peptostreptococcaceae</taxon>
        <taxon>Intestinibacter</taxon>
    </lineage>
</organism>
<dbReference type="AlphaFoldDB" id="A0A6N2YNJ3"/>
<dbReference type="EMBL" id="CACRUE010000005">
    <property type="protein sequence ID" value="VYT66942.1"/>
    <property type="molecule type" value="Genomic_DNA"/>
</dbReference>
<accession>A0A6N2YNJ3</accession>
<protein>
    <submittedName>
        <fullName evidence="1">Uncharacterized protein</fullName>
    </submittedName>
</protein>